<evidence type="ECO:0000256" key="5">
    <source>
        <dbReference type="ARBA" id="ARBA00023709"/>
    </source>
</evidence>
<comment type="catalytic activity">
    <reaction evidence="5">
        <text>a (3S)-3-hydroxyacyl-CoA = a (2E)-enoyl-CoA + H2O</text>
        <dbReference type="Rhea" id="RHEA:16105"/>
        <dbReference type="ChEBI" id="CHEBI:15377"/>
        <dbReference type="ChEBI" id="CHEBI:57318"/>
        <dbReference type="ChEBI" id="CHEBI:58856"/>
        <dbReference type="EC" id="4.2.1.17"/>
    </reaction>
</comment>
<dbReference type="OrthoDB" id="8452484at2"/>
<dbReference type="InterPro" id="IPR018376">
    <property type="entry name" value="Enoyl-CoA_hyd/isom_CS"/>
</dbReference>
<dbReference type="PANTHER" id="PTHR11941">
    <property type="entry name" value="ENOYL-COA HYDRATASE-RELATED"/>
    <property type="match status" value="1"/>
</dbReference>
<dbReference type="GO" id="GO:0006635">
    <property type="term" value="P:fatty acid beta-oxidation"/>
    <property type="evidence" value="ECO:0007669"/>
    <property type="project" value="TreeGrafter"/>
</dbReference>
<dbReference type="GO" id="GO:0018812">
    <property type="term" value="F:3-hydroxyacyl-CoA dehydratase activity"/>
    <property type="evidence" value="ECO:0007669"/>
    <property type="project" value="RHEA"/>
</dbReference>
<keyword evidence="8" id="KW-0456">Lyase</keyword>
<evidence type="ECO:0000313" key="9">
    <source>
        <dbReference type="Proteomes" id="UP000282551"/>
    </source>
</evidence>
<reference evidence="8 9" key="1">
    <citation type="submission" date="2018-12" db="EMBL/GenBank/DDBJ databases">
        <authorList>
            <consortium name="Pathogen Informatics"/>
        </authorList>
    </citation>
    <scope>NUCLEOTIDE SEQUENCE [LARGE SCALE GENOMIC DNA]</scope>
    <source>
        <strain evidence="8 9">NCTC10485</strain>
    </source>
</reference>
<dbReference type="AlphaFoldDB" id="A0A448I8D3"/>
<accession>A0A448I8D3</accession>
<keyword evidence="9" id="KW-1185">Reference proteome</keyword>
<dbReference type="EC" id="4.2.1.17" evidence="8"/>
<dbReference type="SUPFAM" id="SSF52096">
    <property type="entry name" value="ClpP/crotonase"/>
    <property type="match status" value="1"/>
</dbReference>
<keyword evidence="3" id="KW-0276">Fatty acid metabolism</keyword>
<evidence type="ECO:0000256" key="2">
    <source>
        <dbReference type="ARBA" id="ARBA00005254"/>
    </source>
</evidence>
<dbReference type="InterPro" id="IPR001753">
    <property type="entry name" value="Enoyl-CoA_hydra/iso"/>
</dbReference>
<dbReference type="Gene3D" id="3.90.226.10">
    <property type="entry name" value="2-enoyl-CoA Hydratase, Chain A, domain 1"/>
    <property type="match status" value="1"/>
</dbReference>
<dbReference type="EMBL" id="LR134355">
    <property type="protein sequence ID" value="VEG48623.1"/>
    <property type="molecule type" value="Genomic_DNA"/>
</dbReference>
<sequence>MADATERRLAACMSSIRLELTGRVAHLVLARPERRNALDESLIEALDEAVAELESAADVGAVVVRGDGPGFSSGIDAATLARLATPAGLNRIRGAFVAAYDRLERLPIPTVASVHGWAIGAGFELALACDLRVIAGDATMGLPETRMGVVPDVGGAGRLAALVGAGRAKELILTSAMIDGARAGRLGIANRVVPAAKLAAATAALTDELLACSTTANGLAKRLIDRAARPLWADTLDAELQAQRQCIQTPEFLAAYRQFLAAPGANSPQARK</sequence>
<dbReference type="CDD" id="cd06558">
    <property type="entry name" value="crotonase-like"/>
    <property type="match status" value="1"/>
</dbReference>
<protein>
    <submittedName>
        <fullName evidence="8">Enoyl-CoA hydratase</fullName>
        <ecNumber evidence="8">4.2.1.17</ecNumber>
    </submittedName>
</protein>
<comment type="catalytic activity">
    <reaction evidence="6">
        <text>a 4-saturated-(3S)-3-hydroxyacyl-CoA = a (3E)-enoyl-CoA + H2O</text>
        <dbReference type="Rhea" id="RHEA:20724"/>
        <dbReference type="ChEBI" id="CHEBI:15377"/>
        <dbReference type="ChEBI" id="CHEBI:58521"/>
        <dbReference type="ChEBI" id="CHEBI:137480"/>
        <dbReference type="EC" id="4.2.1.17"/>
    </reaction>
</comment>
<comment type="function">
    <text evidence="1">Could possibly oxidize fatty acids using specific components.</text>
</comment>
<dbReference type="InterPro" id="IPR029045">
    <property type="entry name" value="ClpP/crotonase-like_dom_sf"/>
</dbReference>
<keyword evidence="4" id="KW-0443">Lipid metabolism</keyword>
<dbReference type="PANTHER" id="PTHR11941:SF54">
    <property type="entry name" value="ENOYL-COA HYDRATASE, MITOCHONDRIAL"/>
    <property type="match status" value="1"/>
</dbReference>
<comment type="similarity">
    <text evidence="2 7">Belongs to the enoyl-CoA hydratase/isomerase family.</text>
</comment>
<dbReference type="PROSITE" id="PS00166">
    <property type="entry name" value="ENOYL_COA_HYDRATASE"/>
    <property type="match status" value="1"/>
</dbReference>
<evidence type="ECO:0000256" key="7">
    <source>
        <dbReference type="RuleBase" id="RU003707"/>
    </source>
</evidence>
<evidence type="ECO:0000313" key="8">
    <source>
        <dbReference type="EMBL" id="VEG48623.1"/>
    </source>
</evidence>
<organism evidence="8 9">
    <name type="scientific">Mycolicibacterium chitae</name>
    <name type="common">Mycobacterium chitae</name>
    <dbReference type="NCBI Taxonomy" id="1792"/>
    <lineage>
        <taxon>Bacteria</taxon>
        <taxon>Bacillati</taxon>
        <taxon>Actinomycetota</taxon>
        <taxon>Actinomycetes</taxon>
        <taxon>Mycobacteriales</taxon>
        <taxon>Mycobacteriaceae</taxon>
        <taxon>Mycolicibacterium</taxon>
    </lineage>
</organism>
<gene>
    <name evidence="8" type="primary">echA8_15</name>
    <name evidence="8" type="ORF">NCTC10485_02922</name>
</gene>
<evidence type="ECO:0000256" key="1">
    <source>
        <dbReference type="ARBA" id="ARBA00002994"/>
    </source>
</evidence>
<evidence type="ECO:0000256" key="4">
    <source>
        <dbReference type="ARBA" id="ARBA00023098"/>
    </source>
</evidence>
<dbReference type="Pfam" id="PF00378">
    <property type="entry name" value="ECH_1"/>
    <property type="match status" value="1"/>
</dbReference>
<name>A0A448I8D3_MYCCI</name>
<dbReference type="Proteomes" id="UP000282551">
    <property type="component" value="Chromosome"/>
</dbReference>
<evidence type="ECO:0000256" key="3">
    <source>
        <dbReference type="ARBA" id="ARBA00022832"/>
    </source>
</evidence>
<evidence type="ECO:0000256" key="6">
    <source>
        <dbReference type="ARBA" id="ARBA00023717"/>
    </source>
</evidence>
<proteinExistence type="inferred from homology"/>